<dbReference type="OrthoDB" id="9359997at2759"/>
<dbReference type="SUPFAM" id="SSF53098">
    <property type="entry name" value="Ribonuclease H-like"/>
    <property type="match status" value="1"/>
</dbReference>
<evidence type="ECO:0000313" key="3">
    <source>
        <dbReference type="Proteomes" id="UP000007800"/>
    </source>
</evidence>
<evidence type="ECO:0000259" key="1">
    <source>
        <dbReference type="PROSITE" id="PS50994"/>
    </source>
</evidence>
<accession>C5LV34</accession>
<gene>
    <name evidence="2" type="ORF">Pmar_PMAR012066</name>
</gene>
<dbReference type="InterPro" id="IPR050951">
    <property type="entry name" value="Retrovirus_Pol_polyprotein"/>
</dbReference>
<dbReference type="GeneID" id="9045762"/>
<dbReference type="Proteomes" id="UP000007800">
    <property type="component" value="Unassembled WGS sequence"/>
</dbReference>
<dbReference type="PANTHER" id="PTHR37984:SF5">
    <property type="entry name" value="PROTEIN NYNRIN-LIKE"/>
    <property type="match status" value="1"/>
</dbReference>
<organism evidence="3">
    <name type="scientific">Perkinsus marinus (strain ATCC 50983 / TXsc)</name>
    <dbReference type="NCBI Taxonomy" id="423536"/>
    <lineage>
        <taxon>Eukaryota</taxon>
        <taxon>Sar</taxon>
        <taxon>Alveolata</taxon>
        <taxon>Perkinsozoa</taxon>
        <taxon>Perkinsea</taxon>
        <taxon>Perkinsida</taxon>
        <taxon>Perkinsidae</taxon>
        <taxon>Perkinsus</taxon>
    </lineage>
</organism>
<dbReference type="GO" id="GO:0015074">
    <property type="term" value="P:DNA integration"/>
    <property type="evidence" value="ECO:0007669"/>
    <property type="project" value="InterPro"/>
</dbReference>
<dbReference type="InParanoid" id="C5LV34"/>
<name>C5LV34_PERM5</name>
<evidence type="ECO:0000313" key="2">
    <source>
        <dbReference type="EMBL" id="EEQ99402.1"/>
    </source>
</evidence>
<protein>
    <recommendedName>
        <fullName evidence="1">Integrase catalytic domain-containing protein</fullName>
    </recommendedName>
</protein>
<dbReference type="GO" id="GO:0003676">
    <property type="term" value="F:nucleic acid binding"/>
    <property type="evidence" value="ECO:0007669"/>
    <property type="project" value="InterPro"/>
</dbReference>
<feature type="non-terminal residue" evidence="2">
    <location>
        <position position="1"/>
    </location>
</feature>
<feature type="domain" description="Integrase catalytic" evidence="1">
    <location>
        <begin position="1"/>
        <end position="109"/>
    </location>
</feature>
<sequence length="109" mass="11810">DLAEIGWVCKRRFCAVLVLTCHFSGFTVGSPLKNRKSATVATEMASLFTLLGAPASLRPDGGPCFRGRPLAEMLSLRAVRHRVESPYASFSNGLAERAVASVKFLARQL</sequence>
<dbReference type="InterPro" id="IPR036397">
    <property type="entry name" value="RNaseH_sf"/>
</dbReference>
<dbReference type="Pfam" id="PF00665">
    <property type="entry name" value="rve"/>
    <property type="match status" value="1"/>
</dbReference>
<proteinExistence type="predicted"/>
<reference evidence="2 3" key="1">
    <citation type="submission" date="2008-07" db="EMBL/GenBank/DDBJ databases">
        <authorList>
            <person name="El-Sayed N."/>
            <person name="Caler E."/>
            <person name="Inman J."/>
            <person name="Amedeo P."/>
            <person name="Hass B."/>
            <person name="Wortman J."/>
        </authorList>
    </citation>
    <scope>NUCLEOTIDE SEQUENCE [LARGE SCALE GENOMIC DNA]</scope>
    <source>
        <strain evidence="3">ATCC 50983 / TXsc</strain>
    </source>
</reference>
<dbReference type="InterPro" id="IPR001584">
    <property type="entry name" value="Integrase_cat-core"/>
</dbReference>
<dbReference type="RefSeq" id="XP_002766685.1">
    <property type="nucleotide sequence ID" value="XM_002766639.1"/>
</dbReference>
<dbReference type="PROSITE" id="PS50994">
    <property type="entry name" value="INTEGRASE"/>
    <property type="match status" value="1"/>
</dbReference>
<dbReference type="InterPro" id="IPR012337">
    <property type="entry name" value="RNaseH-like_sf"/>
</dbReference>
<dbReference type="Gene3D" id="3.30.420.10">
    <property type="entry name" value="Ribonuclease H-like superfamily/Ribonuclease H"/>
    <property type="match status" value="1"/>
</dbReference>
<dbReference type="EMBL" id="GG685747">
    <property type="protein sequence ID" value="EEQ99402.1"/>
    <property type="molecule type" value="Genomic_DNA"/>
</dbReference>
<feature type="non-terminal residue" evidence="2">
    <location>
        <position position="109"/>
    </location>
</feature>
<dbReference type="AlphaFoldDB" id="C5LV34"/>
<keyword evidence="3" id="KW-1185">Reference proteome</keyword>
<dbReference type="PANTHER" id="PTHR37984">
    <property type="entry name" value="PROTEIN CBG26694"/>
    <property type="match status" value="1"/>
</dbReference>